<evidence type="ECO:0008006" key="4">
    <source>
        <dbReference type="Google" id="ProtNLM"/>
    </source>
</evidence>
<evidence type="ECO:0000256" key="1">
    <source>
        <dbReference type="SAM" id="SignalP"/>
    </source>
</evidence>
<dbReference type="AlphaFoldDB" id="A0A134AL18"/>
<feature type="chain" id="PRO_5007461734" description="Lipoprotein" evidence="1">
    <location>
        <begin position="31"/>
        <end position="276"/>
    </location>
</feature>
<dbReference type="Proteomes" id="UP000070442">
    <property type="component" value="Unassembled WGS sequence"/>
</dbReference>
<evidence type="ECO:0000313" key="2">
    <source>
        <dbReference type="EMBL" id="KXB68418.1"/>
    </source>
</evidence>
<evidence type="ECO:0000313" key="3">
    <source>
        <dbReference type="Proteomes" id="UP000070442"/>
    </source>
</evidence>
<organism evidence="2 3">
    <name type="scientific">Aedoeadaptatus coxii</name>
    <dbReference type="NCBI Taxonomy" id="755172"/>
    <lineage>
        <taxon>Bacteria</taxon>
        <taxon>Bacillati</taxon>
        <taxon>Bacillota</taxon>
        <taxon>Tissierellia</taxon>
        <taxon>Tissierellales</taxon>
        <taxon>Peptoniphilaceae</taxon>
        <taxon>Aedoeadaptatus</taxon>
    </lineage>
</organism>
<dbReference type="PATRIC" id="fig|755172.3.peg.126"/>
<dbReference type="EMBL" id="LSDG01000002">
    <property type="protein sequence ID" value="KXB68418.1"/>
    <property type="molecule type" value="Genomic_DNA"/>
</dbReference>
<comment type="caution">
    <text evidence="2">The sequence shown here is derived from an EMBL/GenBank/DDBJ whole genome shotgun (WGS) entry which is preliminary data.</text>
</comment>
<keyword evidence="1" id="KW-0732">Signal</keyword>
<dbReference type="PROSITE" id="PS51257">
    <property type="entry name" value="PROKAR_LIPOPROTEIN"/>
    <property type="match status" value="1"/>
</dbReference>
<name>A0A134AL18_9FIRM</name>
<sequence length="276" mass="31467">MALKNRKYKQWLTVGILFLALAGCPNIASAAKTATTGSSTVGQQSANEPIKDFVCDFIINVFSDFADLDHYDLKDVDPQSKDLIRYIRDKKEVIKYQQDIFNLQYKVKQWNVQDMTVTPLGGSQYEVLARIFYQYDDIRDGRALNSGAVFTYKLIVQKQGDTYKVVAAISDDLASGNLMGDVVVETFDLRSGLGQQKAMKMHSNKTDYENGEVHYCSLEQVKKALVEAKESIIEESVDEKKKDADHRNSPGEKLQWYLDKTTWIRANELRFYLLNN</sequence>
<keyword evidence="3" id="KW-1185">Reference proteome</keyword>
<accession>A0A134AL18</accession>
<dbReference type="RefSeq" id="WP_232300081.1">
    <property type="nucleotide sequence ID" value="NZ_KQ960155.1"/>
</dbReference>
<protein>
    <recommendedName>
        <fullName evidence="4">Lipoprotein</fullName>
    </recommendedName>
</protein>
<reference evidence="3" key="1">
    <citation type="submission" date="2016-01" db="EMBL/GenBank/DDBJ databases">
        <authorList>
            <person name="Mitreva M."/>
            <person name="Pepin K.H."/>
            <person name="Mihindukulasuriya K.A."/>
            <person name="Fulton R."/>
            <person name="Fronick C."/>
            <person name="O'Laughlin M."/>
            <person name="Miner T."/>
            <person name="Herter B."/>
            <person name="Rosa B.A."/>
            <person name="Cordes M."/>
            <person name="Tomlinson C."/>
            <person name="Wollam A."/>
            <person name="Palsikar V.B."/>
            <person name="Mardis E.R."/>
            <person name="Wilson R.K."/>
        </authorList>
    </citation>
    <scope>NUCLEOTIDE SEQUENCE [LARGE SCALE GENOMIC DNA]</scope>
    <source>
        <strain evidence="3">DNF00729</strain>
    </source>
</reference>
<gene>
    <name evidence="2" type="ORF">HMPREF1863_00131</name>
</gene>
<feature type="signal peptide" evidence="1">
    <location>
        <begin position="1"/>
        <end position="30"/>
    </location>
</feature>
<proteinExistence type="predicted"/>